<comment type="subcellular location">
    <subcellularLocation>
        <location evidence="7">Cell membrane</location>
        <topology evidence="7">Multi-pass membrane protein</topology>
    </subcellularLocation>
    <subcellularLocation>
        <location evidence="1">Endomembrane system</location>
        <topology evidence="1">Multi-pass membrane protein</topology>
    </subcellularLocation>
</comment>
<dbReference type="InterPro" id="IPR052776">
    <property type="entry name" value="Chloro_ReproSupport/MetalTrans"/>
</dbReference>
<evidence type="ECO:0000313" key="8">
    <source>
        <dbReference type="EMBL" id="OGK23151.1"/>
    </source>
</evidence>
<feature type="transmembrane region" description="Helical" evidence="7">
    <location>
        <begin position="44"/>
        <end position="71"/>
    </location>
</feature>
<comment type="similarity">
    <text evidence="7">Belongs to the NiCoT transporter (TC 2.A.52) family.</text>
</comment>
<keyword evidence="4 7" id="KW-0812">Transmembrane</keyword>
<feature type="transmembrane region" description="Helical" evidence="7">
    <location>
        <begin position="182"/>
        <end position="208"/>
    </location>
</feature>
<evidence type="ECO:0000256" key="6">
    <source>
        <dbReference type="ARBA" id="ARBA00023136"/>
    </source>
</evidence>
<name>A0A1F7GW65_9BACT</name>
<dbReference type="Proteomes" id="UP000177913">
    <property type="component" value="Unassembled WGS sequence"/>
</dbReference>
<evidence type="ECO:0000313" key="9">
    <source>
        <dbReference type="Proteomes" id="UP000177913"/>
    </source>
</evidence>
<dbReference type="EMBL" id="MFZO01000051">
    <property type="protein sequence ID" value="OGK23151.1"/>
    <property type="molecule type" value="Genomic_DNA"/>
</dbReference>
<evidence type="ECO:0000256" key="7">
    <source>
        <dbReference type="RuleBase" id="RU362101"/>
    </source>
</evidence>
<accession>A0A1F7GW65</accession>
<dbReference type="GO" id="GO:0005886">
    <property type="term" value="C:plasma membrane"/>
    <property type="evidence" value="ECO:0007669"/>
    <property type="project" value="UniProtKB-SubCell"/>
</dbReference>
<evidence type="ECO:0000256" key="4">
    <source>
        <dbReference type="ARBA" id="ARBA00022692"/>
    </source>
</evidence>
<dbReference type="GO" id="GO:0012505">
    <property type="term" value="C:endomembrane system"/>
    <property type="evidence" value="ECO:0007669"/>
    <property type="project" value="UniProtKB-SubCell"/>
</dbReference>
<dbReference type="PANTHER" id="PTHR33876">
    <property type="entry name" value="UNNAMED PRODUCT"/>
    <property type="match status" value="1"/>
</dbReference>
<keyword evidence="5 7" id="KW-1133">Transmembrane helix</keyword>
<reference evidence="8 9" key="1">
    <citation type="journal article" date="2016" name="Nat. Commun.">
        <title>Thousands of microbial genomes shed light on interconnected biogeochemical processes in an aquifer system.</title>
        <authorList>
            <person name="Anantharaman K."/>
            <person name="Brown C.T."/>
            <person name="Hug L.A."/>
            <person name="Sharon I."/>
            <person name="Castelle C.J."/>
            <person name="Probst A.J."/>
            <person name="Thomas B.C."/>
            <person name="Singh A."/>
            <person name="Wilkins M.J."/>
            <person name="Karaoz U."/>
            <person name="Brodie E.L."/>
            <person name="Williams K.H."/>
            <person name="Hubbard S.S."/>
            <person name="Banfield J.F."/>
        </authorList>
    </citation>
    <scope>NUCLEOTIDE SEQUENCE [LARGE SCALE GENOMIC DNA]</scope>
</reference>
<evidence type="ECO:0000256" key="1">
    <source>
        <dbReference type="ARBA" id="ARBA00004127"/>
    </source>
</evidence>
<sequence length="252" mass="27939">MPLDFSRYFIFFLAFLLGIRHGIDWDHIAAITDLTGTSDHKKEAFILGLWYIVGHAAVVIILGLIAIIIGINLPEWIDPLMERFVGITLVILGLWLLFSIFRHGSRFQLRSRWMLILDALNRLSLFLHNKIPHRFEHDQLRQDRGKKALKAAFIVGMIHGVGVETPTQVLLFVTAAGVSHSFFAVILLVTFVLGLMLSNTLISVLSILGYAKAKKNSSAFLVLGLITAVISLIVGSLFLFNRGSVLPAILGG</sequence>
<feature type="transmembrane region" description="Helical" evidence="7">
    <location>
        <begin position="83"/>
        <end position="101"/>
    </location>
</feature>
<dbReference type="InterPro" id="IPR011541">
    <property type="entry name" value="Ni/Co_transpt_high_affinity"/>
</dbReference>
<gene>
    <name evidence="8" type="ORF">A3C25_03855</name>
</gene>
<keyword evidence="6 7" id="KW-0472">Membrane</keyword>
<evidence type="ECO:0000256" key="2">
    <source>
        <dbReference type="ARBA" id="ARBA00022448"/>
    </source>
</evidence>
<dbReference type="AlphaFoldDB" id="A0A1F7GW65"/>
<evidence type="ECO:0000256" key="3">
    <source>
        <dbReference type="ARBA" id="ARBA00022596"/>
    </source>
</evidence>
<organism evidence="8 9">
    <name type="scientific">Candidatus Roizmanbacteria bacterium RIFCSPHIGHO2_02_FULL_38_11</name>
    <dbReference type="NCBI Taxonomy" id="1802039"/>
    <lineage>
        <taxon>Bacteria</taxon>
        <taxon>Candidatus Roizmaniibacteriota</taxon>
    </lineage>
</organism>
<protein>
    <recommendedName>
        <fullName evidence="7">Nickel/cobalt efflux system</fullName>
    </recommendedName>
</protein>
<comment type="caution">
    <text evidence="8">The sequence shown here is derived from an EMBL/GenBank/DDBJ whole genome shotgun (WGS) entry which is preliminary data.</text>
</comment>
<keyword evidence="2 7" id="KW-0813">Transport</keyword>
<evidence type="ECO:0000256" key="5">
    <source>
        <dbReference type="ARBA" id="ARBA00022989"/>
    </source>
</evidence>
<dbReference type="GO" id="GO:0015099">
    <property type="term" value="F:nickel cation transmembrane transporter activity"/>
    <property type="evidence" value="ECO:0007669"/>
    <property type="project" value="UniProtKB-UniRule"/>
</dbReference>
<feature type="transmembrane region" description="Helical" evidence="7">
    <location>
        <begin position="6"/>
        <end position="23"/>
    </location>
</feature>
<feature type="transmembrane region" description="Helical" evidence="7">
    <location>
        <begin position="220"/>
        <end position="240"/>
    </location>
</feature>
<dbReference type="PANTHER" id="PTHR33876:SF4">
    <property type="entry name" value="CHLOROPLAST PROTEIN FOR GROWTH AND FERTILITY 2"/>
    <property type="match status" value="1"/>
</dbReference>
<dbReference type="Pfam" id="PF03824">
    <property type="entry name" value="NicO"/>
    <property type="match status" value="1"/>
</dbReference>
<keyword evidence="3" id="KW-0533">Nickel</keyword>
<proteinExistence type="inferred from homology"/>
<feature type="transmembrane region" description="Helical" evidence="7">
    <location>
        <begin position="151"/>
        <end position="176"/>
    </location>
</feature>